<keyword evidence="2" id="KW-1185">Reference proteome</keyword>
<comment type="caution">
    <text evidence="1">The sequence shown here is derived from an EMBL/GenBank/DDBJ whole genome shotgun (WGS) entry which is preliminary data.</text>
</comment>
<reference evidence="1 2" key="1">
    <citation type="journal article" date="2021" name="Hortic Res">
        <title>High-quality reference genome and annotation aids understanding of berry development for evergreen blueberry (Vaccinium darrowii).</title>
        <authorList>
            <person name="Yu J."/>
            <person name="Hulse-Kemp A.M."/>
            <person name="Babiker E."/>
            <person name="Staton M."/>
        </authorList>
    </citation>
    <scope>NUCLEOTIDE SEQUENCE [LARGE SCALE GENOMIC DNA]</scope>
    <source>
        <strain evidence="2">cv. NJ 8807/NJ 8810</strain>
        <tissue evidence="1">Young leaf</tissue>
    </source>
</reference>
<dbReference type="Proteomes" id="UP000828048">
    <property type="component" value="Chromosome 1"/>
</dbReference>
<sequence>MQFTQLDLISLMALVERWRPETHTFHLPSGEPRVTLQDVEVIIRLSIDGRPVIGTTYLRWGTLVEHLLGSWERGEGITLVWRGYGCNFLDQYKRGLYKFRLTSKQECVDEKKTDGDVRYREHGWWSEILPDILWLLDEFIRAQWACSALCAVAGAWRGDWRVALEFE</sequence>
<proteinExistence type="predicted"/>
<name>A0ACB7XT54_9ERIC</name>
<dbReference type="EMBL" id="CM037151">
    <property type="protein sequence ID" value="KAH7844179.1"/>
    <property type="molecule type" value="Genomic_DNA"/>
</dbReference>
<evidence type="ECO:0000313" key="1">
    <source>
        <dbReference type="EMBL" id="KAH7844179.1"/>
    </source>
</evidence>
<evidence type="ECO:0000313" key="2">
    <source>
        <dbReference type="Proteomes" id="UP000828048"/>
    </source>
</evidence>
<protein>
    <submittedName>
        <fullName evidence="1">Uncharacterized protein</fullName>
    </submittedName>
</protein>
<accession>A0ACB7XT54</accession>
<organism evidence="1 2">
    <name type="scientific">Vaccinium darrowii</name>
    <dbReference type="NCBI Taxonomy" id="229202"/>
    <lineage>
        <taxon>Eukaryota</taxon>
        <taxon>Viridiplantae</taxon>
        <taxon>Streptophyta</taxon>
        <taxon>Embryophyta</taxon>
        <taxon>Tracheophyta</taxon>
        <taxon>Spermatophyta</taxon>
        <taxon>Magnoliopsida</taxon>
        <taxon>eudicotyledons</taxon>
        <taxon>Gunneridae</taxon>
        <taxon>Pentapetalae</taxon>
        <taxon>asterids</taxon>
        <taxon>Ericales</taxon>
        <taxon>Ericaceae</taxon>
        <taxon>Vaccinioideae</taxon>
        <taxon>Vaccinieae</taxon>
        <taxon>Vaccinium</taxon>
    </lineage>
</organism>
<gene>
    <name evidence="1" type="ORF">Vadar_025203</name>
</gene>